<keyword evidence="4" id="KW-1185">Reference proteome</keyword>
<dbReference type="InterPro" id="IPR000086">
    <property type="entry name" value="NUDIX_hydrolase_dom"/>
</dbReference>
<keyword evidence="1" id="KW-0378">Hydrolase</keyword>
<dbReference type="Gene3D" id="3.90.79.10">
    <property type="entry name" value="Nucleoside Triphosphate Pyrophosphohydrolase"/>
    <property type="match status" value="1"/>
</dbReference>
<reference evidence="3 4" key="1">
    <citation type="submission" date="2018-05" db="EMBL/GenBank/DDBJ databases">
        <title>Amnibacterium sp. M8JJ-5, whole genome shotgun sequence.</title>
        <authorList>
            <person name="Tuo L."/>
        </authorList>
    </citation>
    <scope>NUCLEOTIDE SEQUENCE [LARGE SCALE GENOMIC DNA]</scope>
    <source>
        <strain evidence="3 4">M8JJ-5</strain>
    </source>
</reference>
<dbReference type="SUPFAM" id="SSF55811">
    <property type="entry name" value="Nudix"/>
    <property type="match status" value="1"/>
</dbReference>
<dbReference type="PANTHER" id="PTHR21340:SF7">
    <property type="entry name" value="NUDIX HYDROLASE DOMAIN-CONTAINING PROTEIN"/>
    <property type="match status" value="1"/>
</dbReference>
<evidence type="ECO:0000313" key="4">
    <source>
        <dbReference type="Proteomes" id="UP000244893"/>
    </source>
</evidence>
<dbReference type="PROSITE" id="PS51462">
    <property type="entry name" value="NUDIX"/>
    <property type="match status" value="1"/>
</dbReference>
<dbReference type="InterPro" id="IPR020084">
    <property type="entry name" value="NUDIX_hydrolase_CS"/>
</dbReference>
<evidence type="ECO:0000259" key="2">
    <source>
        <dbReference type="PROSITE" id="PS51462"/>
    </source>
</evidence>
<dbReference type="GO" id="GO:0006167">
    <property type="term" value="P:AMP biosynthetic process"/>
    <property type="evidence" value="ECO:0007669"/>
    <property type="project" value="TreeGrafter"/>
</dbReference>
<dbReference type="PROSITE" id="PS00893">
    <property type="entry name" value="NUDIX_BOX"/>
    <property type="match status" value="1"/>
</dbReference>
<protein>
    <recommendedName>
        <fullName evidence="2">Nudix hydrolase domain-containing protein</fullName>
    </recommendedName>
</protein>
<dbReference type="InterPro" id="IPR051325">
    <property type="entry name" value="Nudix_hydrolase_domain"/>
</dbReference>
<proteinExistence type="predicted"/>
<dbReference type="GO" id="GO:0006754">
    <property type="term" value="P:ATP biosynthetic process"/>
    <property type="evidence" value="ECO:0007669"/>
    <property type="project" value="TreeGrafter"/>
</dbReference>
<gene>
    <name evidence="3" type="ORF">DDQ50_13290</name>
</gene>
<dbReference type="OrthoDB" id="954553at2"/>
<evidence type="ECO:0000313" key="3">
    <source>
        <dbReference type="EMBL" id="PVZ94938.1"/>
    </source>
</evidence>
<accession>A0A2V1HQX7</accession>
<dbReference type="PANTHER" id="PTHR21340">
    <property type="entry name" value="DIADENOSINE 5,5-P1,P4-TETRAPHOSPHATE PYROPHOSPHOHYDROLASE MUTT"/>
    <property type="match status" value="1"/>
</dbReference>
<dbReference type="CDD" id="cd04662">
    <property type="entry name" value="NUDIX_Hydrolase"/>
    <property type="match status" value="1"/>
</dbReference>
<dbReference type="Proteomes" id="UP000244893">
    <property type="component" value="Unassembled WGS sequence"/>
</dbReference>
<dbReference type="AlphaFoldDB" id="A0A2V1HQX7"/>
<dbReference type="EMBL" id="QEOP01000002">
    <property type="protein sequence ID" value="PVZ94938.1"/>
    <property type="molecule type" value="Genomic_DNA"/>
</dbReference>
<name>A0A2V1HQX7_9MICO</name>
<comment type="caution">
    <text evidence="3">The sequence shown here is derived from an EMBL/GenBank/DDBJ whole genome shotgun (WGS) entry which is preliminary data.</text>
</comment>
<dbReference type="InterPro" id="IPR015797">
    <property type="entry name" value="NUDIX_hydrolase-like_dom_sf"/>
</dbReference>
<evidence type="ECO:0000256" key="1">
    <source>
        <dbReference type="ARBA" id="ARBA00022801"/>
    </source>
</evidence>
<dbReference type="GO" id="GO:0004081">
    <property type="term" value="F:bis(5'-nucleosyl)-tetraphosphatase (asymmetrical) activity"/>
    <property type="evidence" value="ECO:0007669"/>
    <property type="project" value="TreeGrafter"/>
</dbReference>
<organism evidence="3 4">
    <name type="scientific">Amnibacterium flavum</name>
    <dbReference type="NCBI Taxonomy" id="2173173"/>
    <lineage>
        <taxon>Bacteria</taxon>
        <taxon>Bacillati</taxon>
        <taxon>Actinomycetota</taxon>
        <taxon>Actinomycetes</taxon>
        <taxon>Micrococcales</taxon>
        <taxon>Microbacteriaceae</taxon>
        <taxon>Amnibacterium</taxon>
    </lineage>
</organism>
<feature type="domain" description="Nudix hydrolase" evidence="2">
    <location>
        <begin position="2"/>
        <end position="151"/>
    </location>
</feature>
<dbReference type="Pfam" id="PF00293">
    <property type="entry name" value="NUDIX"/>
    <property type="match status" value="1"/>
</dbReference>
<dbReference type="RefSeq" id="WP_116757451.1">
    <property type="nucleotide sequence ID" value="NZ_JBHUEX010000001.1"/>
</dbReference>
<sequence>MLSKRSAGVILFRRTPGLEVLLGHMGGPFWARKHERAWSIPKGGLEGPEEPLQAALREFEEELGVAVPGGERLPLGTVTQSGGKTVEAWAVQADLDPTTIVPGTFEMEWPPRSGRTALFPELDRVEWFALDEARRVMVAAQTGFLDRLASLAEPQMPGPDEA</sequence>